<evidence type="ECO:0000313" key="3">
    <source>
        <dbReference type="EMBL" id="PSJ60186.1"/>
    </source>
</evidence>
<sequence length="188" mass="20110">MPKAGAGLALALFCFIGAAQADPLAEAAGEYRIEPSSHIGFRVEKVGGGYLAGDFGQFRGTFRIDGHNIAGSNVDFVVMPASVRTGEARTENLLRSDAIFDVDAYPEIVFRSTSVRQTGPSSAIIEGNLTARGKTNRAAFVATVGQHSDRNITFHVQGTISRSDYGMDAGLSIYSNLVDFDMQLRGTR</sequence>
<protein>
    <submittedName>
        <fullName evidence="3">Polyisoprenoid-binding protein</fullName>
    </submittedName>
</protein>
<keyword evidence="4" id="KW-1185">Reference proteome</keyword>
<organism evidence="3 4">
    <name type="scientific">Pseudaminobacter soli</name>
    <name type="common">ex Li et al. 2025</name>
    <dbReference type="NCBI Taxonomy" id="1295366"/>
    <lineage>
        <taxon>Bacteria</taxon>
        <taxon>Pseudomonadati</taxon>
        <taxon>Pseudomonadota</taxon>
        <taxon>Alphaproteobacteria</taxon>
        <taxon>Hyphomicrobiales</taxon>
        <taxon>Phyllobacteriaceae</taxon>
        <taxon>Pseudaminobacter</taxon>
    </lineage>
</organism>
<dbReference type="InterPro" id="IPR036761">
    <property type="entry name" value="TTHA0802/YceI-like_sf"/>
</dbReference>
<name>A0A2P7SCI0_9HYPH</name>
<comment type="caution">
    <text evidence="3">The sequence shown here is derived from an EMBL/GenBank/DDBJ whole genome shotgun (WGS) entry which is preliminary data.</text>
</comment>
<dbReference type="EMBL" id="PXYL01000006">
    <property type="protein sequence ID" value="PSJ60186.1"/>
    <property type="molecule type" value="Genomic_DNA"/>
</dbReference>
<evidence type="ECO:0000313" key="4">
    <source>
        <dbReference type="Proteomes" id="UP000240653"/>
    </source>
</evidence>
<accession>A0A2P7SCI0</accession>
<dbReference type="Gene3D" id="2.40.128.110">
    <property type="entry name" value="Lipid/polyisoprenoid-binding, YceI-like"/>
    <property type="match status" value="1"/>
</dbReference>
<evidence type="ECO:0000256" key="1">
    <source>
        <dbReference type="SAM" id="SignalP"/>
    </source>
</evidence>
<dbReference type="SUPFAM" id="SSF101874">
    <property type="entry name" value="YceI-like"/>
    <property type="match status" value="1"/>
</dbReference>
<dbReference type="PANTHER" id="PTHR34406">
    <property type="entry name" value="PROTEIN YCEI"/>
    <property type="match status" value="1"/>
</dbReference>
<dbReference type="AlphaFoldDB" id="A0A2P7SCI0"/>
<feature type="chain" id="PRO_5015192602" evidence="1">
    <location>
        <begin position="22"/>
        <end position="188"/>
    </location>
</feature>
<evidence type="ECO:0000259" key="2">
    <source>
        <dbReference type="SMART" id="SM00867"/>
    </source>
</evidence>
<dbReference type="InterPro" id="IPR007372">
    <property type="entry name" value="Lipid/polyisoprenoid-bd_YceI"/>
</dbReference>
<dbReference type="OrthoDB" id="9811006at2"/>
<feature type="domain" description="Lipid/polyisoprenoid-binding YceI-like" evidence="2">
    <location>
        <begin position="30"/>
        <end position="187"/>
    </location>
</feature>
<dbReference type="PANTHER" id="PTHR34406:SF1">
    <property type="entry name" value="PROTEIN YCEI"/>
    <property type="match status" value="1"/>
</dbReference>
<gene>
    <name evidence="3" type="ORF">C7I85_13480</name>
</gene>
<reference evidence="3 4" key="1">
    <citation type="submission" date="2018-03" db="EMBL/GenBank/DDBJ databases">
        <title>The draft genome of Mesorhizobium soli JCM 19897.</title>
        <authorList>
            <person name="Li L."/>
            <person name="Liu L."/>
            <person name="Liang L."/>
            <person name="Wang T."/>
            <person name="Zhang X."/>
        </authorList>
    </citation>
    <scope>NUCLEOTIDE SEQUENCE [LARGE SCALE GENOMIC DNA]</scope>
    <source>
        <strain evidence="3 4">JCM 19897</strain>
    </source>
</reference>
<feature type="signal peptide" evidence="1">
    <location>
        <begin position="1"/>
        <end position="21"/>
    </location>
</feature>
<proteinExistence type="predicted"/>
<dbReference type="SMART" id="SM00867">
    <property type="entry name" value="YceI"/>
    <property type="match status" value="1"/>
</dbReference>
<keyword evidence="1" id="KW-0732">Signal</keyword>
<dbReference type="Proteomes" id="UP000240653">
    <property type="component" value="Unassembled WGS sequence"/>
</dbReference>
<dbReference type="Pfam" id="PF04264">
    <property type="entry name" value="YceI"/>
    <property type="match status" value="1"/>
</dbReference>